<feature type="compositionally biased region" description="Acidic residues" evidence="1">
    <location>
        <begin position="346"/>
        <end position="366"/>
    </location>
</feature>
<proteinExistence type="predicted"/>
<feature type="compositionally biased region" description="Pro residues" evidence="1">
    <location>
        <begin position="522"/>
        <end position="531"/>
    </location>
</feature>
<organism evidence="2 3">
    <name type="scientific">Acanthamoeba castellanii (strain ATCC 30010 / Neff)</name>
    <dbReference type="NCBI Taxonomy" id="1257118"/>
    <lineage>
        <taxon>Eukaryota</taxon>
        <taxon>Amoebozoa</taxon>
        <taxon>Discosea</taxon>
        <taxon>Longamoebia</taxon>
        <taxon>Centramoebida</taxon>
        <taxon>Acanthamoebidae</taxon>
        <taxon>Acanthamoeba</taxon>
    </lineage>
</organism>
<accession>L8GNE7</accession>
<reference evidence="2 3" key="1">
    <citation type="journal article" date="2013" name="Genome Biol.">
        <title>Genome of Acanthamoeba castellanii highlights extensive lateral gene transfer and early evolution of tyrosine kinase signaling.</title>
        <authorList>
            <person name="Clarke M."/>
            <person name="Lohan A.J."/>
            <person name="Liu B."/>
            <person name="Lagkouvardos I."/>
            <person name="Roy S."/>
            <person name="Zafar N."/>
            <person name="Bertelli C."/>
            <person name="Schilde C."/>
            <person name="Kianianmomeni A."/>
            <person name="Burglin T.R."/>
            <person name="Frech C."/>
            <person name="Turcotte B."/>
            <person name="Kopec K.O."/>
            <person name="Synnott J.M."/>
            <person name="Choo C."/>
            <person name="Paponov I."/>
            <person name="Finkler A."/>
            <person name="Soon Heng Tan C."/>
            <person name="Hutchins A.P."/>
            <person name="Weinmeier T."/>
            <person name="Rattei T."/>
            <person name="Chu J.S."/>
            <person name="Gimenez G."/>
            <person name="Irimia M."/>
            <person name="Rigden D.J."/>
            <person name="Fitzpatrick D.A."/>
            <person name="Lorenzo-Morales J."/>
            <person name="Bateman A."/>
            <person name="Chiu C.H."/>
            <person name="Tang P."/>
            <person name="Hegemann P."/>
            <person name="Fromm H."/>
            <person name="Raoult D."/>
            <person name="Greub G."/>
            <person name="Miranda-Saavedra D."/>
            <person name="Chen N."/>
            <person name="Nash P."/>
            <person name="Ginger M.L."/>
            <person name="Horn M."/>
            <person name="Schaap P."/>
            <person name="Caler L."/>
            <person name="Loftus B."/>
        </authorList>
    </citation>
    <scope>NUCLEOTIDE SEQUENCE [LARGE SCALE GENOMIC DNA]</scope>
    <source>
        <strain evidence="2 3">Neff</strain>
    </source>
</reference>
<feature type="compositionally biased region" description="Basic residues" evidence="1">
    <location>
        <begin position="165"/>
        <end position="177"/>
    </location>
</feature>
<sequence>DYVASSDSSSVATNRNVTPKRLRSSRSSLNVSQLLARQRVLCAACCVTAKINGSGWYHTVDVGGQGTQTLDIWWAQHNKTWQCTALLPEATDDLDATGATPADGAVRPRGWRKMRAERRDTAMQRHLMVLVGDTGSPVPLSQFIDEATAADTADVSQKCAAEKKPQHKKAKQARARKAAASPEWAVIRNQDVETDQEENENENEDEAEEENESESESESESEDKEGKQQPDVSTSASPAKDHSPAPMVIDADGVHGAAAAEWQEASFARQPGTTAMPLGSTRAGTPAASRRKAPVTRWHMEESDGKPVCIIDDDDADRTTFLSSSSSSTTTTPTSVYKDPENATIVDDDDDDDDDSDVDDEEEEDVYVAVTRSGKRKAEIDLLAGEVSDKGEDDEDEDPLIRKPKRPYTSDLPAAPPTTSFPSAPTSSSATRPPAPSRHSSSSSSSSSASITSVPSSAFPVSHSLSSLFAPSSSQRSPGLVQTLSVPSPPVSASSSLPSSPLVAASSPEFIDFFVDLTPSTSPAPPSPPSSEAPTSTTATTPASAKTPPPLPPFTIRVPTAPPTAPSPPPVSTPTWRQLLAAVPSDPAALAAQTGEMSRVEILAALQTLASLTTSLVSSLARK</sequence>
<dbReference type="KEGG" id="acan:ACA1_297190"/>
<feature type="non-terminal residue" evidence="2">
    <location>
        <position position="1"/>
    </location>
</feature>
<gene>
    <name evidence="2" type="ORF">ACA1_297190</name>
</gene>
<dbReference type="EMBL" id="KB008078">
    <property type="protein sequence ID" value="ELR13746.1"/>
    <property type="molecule type" value="Genomic_DNA"/>
</dbReference>
<dbReference type="GeneID" id="14914310"/>
<feature type="compositionally biased region" description="Low complexity" evidence="1">
    <location>
        <begin position="1"/>
        <end position="10"/>
    </location>
</feature>
<keyword evidence="3" id="KW-1185">Reference proteome</keyword>
<evidence type="ECO:0000313" key="3">
    <source>
        <dbReference type="Proteomes" id="UP000011083"/>
    </source>
</evidence>
<dbReference type="Proteomes" id="UP000011083">
    <property type="component" value="Unassembled WGS sequence"/>
</dbReference>
<protein>
    <submittedName>
        <fullName evidence="2">Uncharacterized protein</fullName>
    </submittedName>
</protein>
<feature type="compositionally biased region" description="Low complexity" evidence="1">
    <location>
        <begin position="417"/>
        <end position="477"/>
    </location>
</feature>
<feature type="region of interest" description="Disordered" evidence="1">
    <location>
        <begin position="516"/>
        <end position="576"/>
    </location>
</feature>
<evidence type="ECO:0000256" key="1">
    <source>
        <dbReference type="SAM" id="MobiDB-lite"/>
    </source>
</evidence>
<feature type="compositionally biased region" description="Low complexity" evidence="1">
    <location>
        <begin position="532"/>
        <end position="546"/>
    </location>
</feature>
<dbReference type="VEuPathDB" id="AmoebaDB:ACA1_297190"/>
<dbReference type="RefSeq" id="XP_004335759.1">
    <property type="nucleotide sequence ID" value="XM_004335711.1"/>
</dbReference>
<feature type="compositionally biased region" description="Low complexity" evidence="1">
    <location>
        <begin position="491"/>
        <end position="503"/>
    </location>
</feature>
<feature type="compositionally biased region" description="Low complexity" evidence="1">
    <location>
        <begin position="257"/>
        <end position="268"/>
    </location>
</feature>
<dbReference type="AlphaFoldDB" id="L8GNE7"/>
<feature type="compositionally biased region" description="Pro residues" evidence="1">
    <location>
        <begin position="560"/>
        <end position="572"/>
    </location>
</feature>
<dbReference type="OMA" id="CKHEDST"/>
<feature type="region of interest" description="Disordered" evidence="1">
    <location>
        <begin position="1"/>
        <end position="24"/>
    </location>
</feature>
<feature type="compositionally biased region" description="Acidic residues" evidence="1">
    <location>
        <begin position="192"/>
        <end position="223"/>
    </location>
</feature>
<feature type="region of interest" description="Disordered" evidence="1">
    <location>
        <begin position="156"/>
        <end position="503"/>
    </location>
</feature>
<evidence type="ECO:0000313" key="2">
    <source>
        <dbReference type="EMBL" id="ELR13746.1"/>
    </source>
</evidence>
<feature type="compositionally biased region" description="Low complexity" evidence="1">
    <location>
        <begin position="319"/>
        <end position="335"/>
    </location>
</feature>
<name>L8GNE7_ACACF</name>